<feature type="domain" description="PKD/Chitinase" evidence="6">
    <location>
        <begin position="432"/>
        <end position="522"/>
    </location>
</feature>
<dbReference type="InterPro" id="IPR022409">
    <property type="entry name" value="PKD/Chitinase_dom"/>
</dbReference>
<dbReference type="InterPro" id="IPR018247">
    <property type="entry name" value="EF_Hand_1_Ca_BS"/>
</dbReference>
<evidence type="ECO:0000313" key="8">
    <source>
        <dbReference type="Proteomes" id="UP000175691"/>
    </source>
</evidence>
<dbReference type="GO" id="GO:0005886">
    <property type="term" value="C:plasma membrane"/>
    <property type="evidence" value="ECO:0007669"/>
    <property type="project" value="TreeGrafter"/>
</dbReference>
<dbReference type="Gene3D" id="2.60.40.10">
    <property type="entry name" value="Immunoglobulins"/>
    <property type="match status" value="5"/>
</dbReference>
<evidence type="ECO:0000256" key="3">
    <source>
        <dbReference type="ARBA" id="ARBA00022737"/>
    </source>
</evidence>
<dbReference type="SUPFAM" id="SSF63446">
    <property type="entry name" value="Type I dockerin domain"/>
    <property type="match status" value="1"/>
</dbReference>
<keyword evidence="8" id="KW-1185">Reference proteome</keyword>
<dbReference type="EMBL" id="MDHN01000041">
    <property type="protein sequence ID" value="OFC69088.1"/>
    <property type="molecule type" value="Genomic_DNA"/>
</dbReference>
<dbReference type="InterPro" id="IPR036439">
    <property type="entry name" value="Dockerin_dom_sf"/>
</dbReference>
<evidence type="ECO:0000256" key="1">
    <source>
        <dbReference type="ARBA" id="ARBA00004141"/>
    </source>
</evidence>
<sequence length="883" mass="93627">GYVEETIELGDIDTWQFDGDAGDIISMQITDEDLAGLAPLVRIYTPSGAFLQSTYDHNVARFDRLELPESGSYTVVMQDANISGSSGHHQTGDYRIYFVKPPVNEHGSLINGGYVEETIELGDIDTWQFDGDAGDIISIQITDEDLAGLAPLVRIYTPSGAFLQSTYAHGVARFNRLELPESGNYTVVVQDADISGSGGHHQTGTYRIYYVKPPVSEHGALVSDGYVEQVTDFGDLDTWHFDAANGDTISIEIFDIDLGPFAPFGQLYDPDGLFLTRFIDHDIALLNEYPLLKTGTYTLVVQDADISGSSSYEQTGPYRIGFNLEPGEPEPVPPSASIYTPGSVYRFETITLDGSGSTDPDAAPLPLTYDWTIVSLPVGSELDPGALDDVTSDSATIVPDVSGEYVFSLTVDDGLFTDIAEVTVTVMNRAPVAIAGEDREMATGGVVSLDGSDSYDSEGDTLTYSWSFVDVPAGSSADIDEPAAVLTSFEADIQGVYVVALVVNDGEANSTADTVTITVIDENVAPVALSSVPLEALVGDTVMLYGTDSYDPDNGPSPLSYEWYFGSIPVDSGLTNADIADSTTDTASFVPDVDGNFTVWLTVSDGELSNSISATTYIGALPVCSLNAEAGANVTVDLGDVVSLDGSNSSFTDACTDVAFSWQFVSVPGGSVLDNDDIANRNTSEASFMPDTDGAFVLRLMLESGETVSADNVTISVEANESPIAIAGEDQTQEVQSTITLDGSASYDPDNGPSPLTYLWQVVSQPSGSNVALSTPTAAVSGFFAMLPGDYVLSLTVSDSVASDIDEIVISIEAEEEPLRCDVNGDNVVDNTDIMAIFASRYSPATGPDDPADFNGDGVINVLDARGCVLQCTYTNCAVQQPQ</sequence>
<keyword evidence="2" id="KW-0812">Transmembrane</keyword>
<dbReference type="Gene3D" id="2.60.120.380">
    <property type="match status" value="3"/>
</dbReference>
<dbReference type="OrthoDB" id="9806238at2"/>
<accession>A0A1E7Z6C9</accession>
<dbReference type="SUPFAM" id="SSF49299">
    <property type="entry name" value="PKD domain"/>
    <property type="match status" value="3"/>
</dbReference>
<dbReference type="Gene3D" id="1.10.1330.10">
    <property type="entry name" value="Dockerin domain"/>
    <property type="match status" value="1"/>
</dbReference>
<dbReference type="Pfam" id="PF22352">
    <property type="entry name" value="K319L-like_PKD"/>
    <property type="match status" value="1"/>
</dbReference>
<dbReference type="Pfam" id="PF18911">
    <property type="entry name" value="PKD_4"/>
    <property type="match status" value="1"/>
</dbReference>
<comment type="subcellular location">
    <subcellularLocation>
        <location evidence="1">Membrane</location>
        <topology evidence="1">Multi-pass membrane protein</topology>
    </subcellularLocation>
</comment>
<dbReference type="SMART" id="SM00089">
    <property type="entry name" value="PKD"/>
    <property type="match status" value="3"/>
</dbReference>
<evidence type="ECO:0000259" key="6">
    <source>
        <dbReference type="SMART" id="SM00089"/>
    </source>
</evidence>
<dbReference type="InterPro" id="IPR035986">
    <property type="entry name" value="PKD_dom_sf"/>
</dbReference>
<feature type="domain" description="PKD/Chitinase" evidence="6">
    <location>
        <begin position="527"/>
        <end position="621"/>
    </location>
</feature>
<gene>
    <name evidence="7" type="ORF">BFC18_20355</name>
</gene>
<evidence type="ECO:0000313" key="7">
    <source>
        <dbReference type="EMBL" id="OFC69088.1"/>
    </source>
</evidence>
<keyword evidence="5" id="KW-0472">Membrane</keyword>
<dbReference type="InterPro" id="IPR013783">
    <property type="entry name" value="Ig-like_fold"/>
</dbReference>
<dbReference type="CDD" id="cd00146">
    <property type="entry name" value="PKD"/>
    <property type="match status" value="1"/>
</dbReference>
<dbReference type="InterPro" id="IPR000601">
    <property type="entry name" value="PKD_dom"/>
</dbReference>
<protein>
    <recommendedName>
        <fullName evidence="6">PKD/Chitinase domain-containing protein</fullName>
    </recommendedName>
</protein>
<dbReference type="AlphaFoldDB" id="A0A1E7Z6C9"/>
<dbReference type="RefSeq" id="WP_070127263.1">
    <property type="nucleotide sequence ID" value="NZ_MDHN01000041.1"/>
</dbReference>
<dbReference type="STRING" id="1656094.BFC18_20355"/>
<dbReference type="GO" id="GO:0000272">
    <property type="term" value="P:polysaccharide catabolic process"/>
    <property type="evidence" value="ECO:0007669"/>
    <property type="project" value="InterPro"/>
</dbReference>
<dbReference type="InterPro" id="IPR002859">
    <property type="entry name" value="PKD/REJ-like"/>
</dbReference>
<organism evidence="7 8">
    <name type="scientific">Alteromonas confluentis</name>
    <dbReference type="NCBI Taxonomy" id="1656094"/>
    <lineage>
        <taxon>Bacteria</taxon>
        <taxon>Pseudomonadati</taxon>
        <taxon>Pseudomonadota</taxon>
        <taxon>Gammaproteobacteria</taxon>
        <taxon>Alteromonadales</taxon>
        <taxon>Alteromonadaceae</taxon>
        <taxon>Alteromonas/Salinimonas group</taxon>
        <taxon>Alteromonas</taxon>
    </lineage>
</organism>
<dbReference type="GO" id="GO:0005261">
    <property type="term" value="F:monoatomic cation channel activity"/>
    <property type="evidence" value="ECO:0007669"/>
    <property type="project" value="TreeGrafter"/>
</dbReference>
<name>A0A1E7Z6C9_9ALTE</name>
<keyword evidence="3" id="KW-0677">Repeat</keyword>
<feature type="domain" description="PKD/Chitinase" evidence="6">
    <location>
        <begin position="724"/>
        <end position="815"/>
    </location>
</feature>
<dbReference type="PROSITE" id="PS00018">
    <property type="entry name" value="EF_HAND_1"/>
    <property type="match status" value="1"/>
</dbReference>
<dbReference type="GO" id="GO:0006816">
    <property type="term" value="P:calcium ion transport"/>
    <property type="evidence" value="ECO:0007669"/>
    <property type="project" value="TreeGrafter"/>
</dbReference>
<evidence type="ECO:0000256" key="4">
    <source>
        <dbReference type="ARBA" id="ARBA00022989"/>
    </source>
</evidence>
<dbReference type="PANTHER" id="PTHR46730:SF1">
    <property type="entry name" value="PLAT DOMAIN-CONTAINING PROTEIN"/>
    <property type="match status" value="1"/>
</dbReference>
<feature type="non-terminal residue" evidence="7">
    <location>
        <position position="1"/>
    </location>
</feature>
<evidence type="ECO:0000256" key="2">
    <source>
        <dbReference type="ARBA" id="ARBA00022692"/>
    </source>
</evidence>
<reference evidence="7 8" key="1">
    <citation type="submission" date="2016-08" db="EMBL/GenBank/DDBJ databases">
        <authorList>
            <person name="Seilhamer J.J."/>
        </authorList>
    </citation>
    <scope>NUCLEOTIDE SEQUENCE [LARGE SCALE GENOMIC DNA]</scope>
    <source>
        <strain evidence="7 8">KCTC 42603</strain>
    </source>
</reference>
<proteinExistence type="predicted"/>
<dbReference type="Proteomes" id="UP000175691">
    <property type="component" value="Unassembled WGS sequence"/>
</dbReference>
<dbReference type="PANTHER" id="PTHR46730">
    <property type="entry name" value="POLYCYSTIN-1"/>
    <property type="match status" value="1"/>
</dbReference>
<keyword evidence="4" id="KW-1133">Transmembrane helix</keyword>
<dbReference type="Pfam" id="PF02010">
    <property type="entry name" value="REJ"/>
    <property type="match status" value="1"/>
</dbReference>
<comment type="caution">
    <text evidence="7">The sequence shown here is derived from an EMBL/GenBank/DDBJ whole genome shotgun (WGS) entry which is preliminary data.</text>
</comment>
<evidence type="ECO:0000256" key="5">
    <source>
        <dbReference type="ARBA" id="ARBA00023136"/>
    </source>
</evidence>